<accession>A0A1Q2HWG8</accession>
<dbReference type="PANTHER" id="PTHR43037">
    <property type="entry name" value="UNNAMED PRODUCT-RELATED"/>
    <property type="match status" value="1"/>
</dbReference>
<evidence type="ECO:0000313" key="4">
    <source>
        <dbReference type="EMBL" id="AQQ15201.1"/>
    </source>
</evidence>
<dbReference type="RefSeq" id="WP_095659920.1">
    <property type="nucleotide sequence ID" value="NZ_BAAAKB010000002.1"/>
</dbReference>
<dbReference type="Gene3D" id="3.40.50.1820">
    <property type="entry name" value="alpha/beta hydrolase"/>
    <property type="match status" value="1"/>
</dbReference>
<dbReference type="EMBL" id="CP019688">
    <property type="protein sequence ID" value="AQQ15201.1"/>
    <property type="molecule type" value="Genomic_DNA"/>
</dbReference>
<dbReference type="InterPro" id="IPR003140">
    <property type="entry name" value="PLipase/COase/thioEstase"/>
</dbReference>
<sequence length="224" mass="24034">MDPSCHVSIPEGLNGPAPLLLALHGKGDNGNDFLEGTGLGRARAIVAAPTGSGLAWAPAPYARTSFEEDKERIDGILDDLITTHDVDTTRIYAVGFSNGGGLAVELSLHSDRFAGVATVSAAVRASAEQIAQAPNPVDYLNIHGTYDDVVPYEGEQRSPYSGVEDDVIQSASDVVAGFERRNGDAARTEHRRVEKMGHEWPTGAWARNIDVTEEIFDFFGLQRS</sequence>
<dbReference type="PANTHER" id="PTHR43037:SF5">
    <property type="entry name" value="FERULOYL ESTERASE"/>
    <property type="match status" value="1"/>
</dbReference>
<dbReference type="SUPFAM" id="SSF53474">
    <property type="entry name" value="alpha/beta-Hydrolases"/>
    <property type="match status" value="1"/>
</dbReference>
<gene>
    <name evidence="4" type="ORF">CGLAU_06185</name>
</gene>
<dbReference type="OrthoDB" id="9767239at2"/>
<keyword evidence="1" id="KW-0732">Signal</keyword>
<evidence type="ECO:0000259" key="3">
    <source>
        <dbReference type="Pfam" id="PF02230"/>
    </source>
</evidence>
<dbReference type="InterPro" id="IPR029058">
    <property type="entry name" value="AB_hydrolase_fold"/>
</dbReference>
<keyword evidence="2" id="KW-0378">Hydrolase</keyword>
<evidence type="ECO:0000256" key="1">
    <source>
        <dbReference type="ARBA" id="ARBA00022729"/>
    </source>
</evidence>
<evidence type="ECO:0000256" key="2">
    <source>
        <dbReference type="ARBA" id="ARBA00022801"/>
    </source>
</evidence>
<dbReference type="AlphaFoldDB" id="A0A1Q2HWG8"/>
<name>A0A1Q2HWG8_9CORY</name>
<dbReference type="GO" id="GO:0016787">
    <property type="term" value="F:hydrolase activity"/>
    <property type="evidence" value="ECO:0007669"/>
    <property type="project" value="UniProtKB-KW"/>
</dbReference>
<proteinExistence type="predicted"/>
<reference evidence="4 5" key="1">
    <citation type="submission" date="2016-12" db="EMBL/GenBank/DDBJ databases">
        <authorList>
            <person name="Song W.-J."/>
            <person name="Kurnit D.M."/>
        </authorList>
    </citation>
    <scope>NUCLEOTIDE SEQUENCE [LARGE SCALE GENOMIC DNA]</scope>
    <source>
        <strain evidence="4 5">DSM 30827</strain>
    </source>
</reference>
<keyword evidence="5" id="KW-1185">Reference proteome</keyword>
<dbReference type="InterPro" id="IPR050955">
    <property type="entry name" value="Plant_Biomass_Hydrol_Est"/>
</dbReference>
<organism evidence="4 5">
    <name type="scientific">Corynebacterium glaucum</name>
    <dbReference type="NCBI Taxonomy" id="187491"/>
    <lineage>
        <taxon>Bacteria</taxon>
        <taxon>Bacillati</taxon>
        <taxon>Actinomycetota</taxon>
        <taxon>Actinomycetes</taxon>
        <taxon>Mycobacteriales</taxon>
        <taxon>Corynebacteriaceae</taxon>
        <taxon>Corynebacterium</taxon>
    </lineage>
</organism>
<evidence type="ECO:0000313" key="5">
    <source>
        <dbReference type="Proteomes" id="UP000217209"/>
    </source>
</evidence>
<protein>
    <submittedName>
        <fullName evidence="4">Phospholipase/Carboxylesterase</fullName>
    </submittedName>
</protein>
<feature type="domain" description="Phospholipase/carboxylesterase/thioesterase" evidence="3">
    <location>
        <begin position="66"/>
        <end position="155"/>
    </location>
</feature>
<dbReference type="KEGG" id="cgv:CGLAU_06185"/>
<dbReference type="Proteomes" id="UP000217209">
    <property type="component" value="Chromosome"/>
</dbReference>
<dbReference type="Pfam" id="PF02230">
    <property type="entry name" value="Abhydrolase_2"/>
    <property type="match status" value="1"/>
</dbReference>